<dbReference type="EC" id="2.1.1.72" evidence="1"/>
<proteinExistence type="predicted"/>
<dbReference type="SUPFAM" id="SSF53335">
    <property type="entry name" value="S-adenosyl-L-methionine-dependent methyltransferases"/>
    <property type="match status" value="1"/>
</dbReference>
<keyword evidence="6" id="KW-1185">Reference proteome</keyword>
<sequence>MPLDTCITNVGEYYSSHYLDSTFTKDVKELVKKWVELGSNAPPRRFQNLSQYYFRAKTQVLDEEEPIRRQFAGDEARGWHSQLLHALGYTDLEPLDHPTEGGETYVPTLGRVNRYNKPWLVVCETHFCLPDGSLKEGMPSEDPLGMQPYKDQLKNQADHKLCEGDWSRCVGRIFTEEDGPRWILMLAGSQVLLLDRNTFAQGRFLSFDLDDAFGRKEKDTFNHIAAFISADTLCPDGESDEVLLDKLEEQSHRFAHGVTESLQFAVREAIELLVNEWARDRTEREKRPLLKLSKDELKRSGQNFSLNLPELDDRTYEITAEHLRREALTFVYRLLFCFYAEARGGELEILPVDDNIFRLGYSLESLRDLELVPLTDATSEGKYFHQHLKSLFRIIHGGFHPNDDSNRDAQSRLLFNGETVRAFEVRPLTATLFSPDATPLLNRAMLSNGCLQQVIRKLSLSTDKNSKTIGRVNYAELGINQLGAVYEGLLSYKGMFADQELIHVKPASKDFGDKKTPTWFVPKDRLEEFKKDEVERLEDGKPRVYRKGEFILHLNGIDREQSASYYTPEVLTKCLVEEALRELLKDYTPDDADKILQLKICEPAMGSGAFLNEAAEQLATRYLEMKQKQLQEKYPSGEVPLTDLRIRHADTAKRADSATVVETEVVSVVGAVPELESSGSSATMLVAEKSLEWESGTVPTTIEPARFGDELRRVKHYIATNNIYGVDLNETAVELGQLSLWLGSIHRLLVKEGENGGRDIYQSGATPWFGLRLRCGNSLIGARRAVWTTEQLRRGEHAWASKLIQQVQSDIEQLREHTTPEEFAKFRKQSLDLVTKIKWDELAEDADECRAQVVRFCECARERSTAGLGKDDKKLYEKRQTIWKWVSNQKDQDELLALYELLPEGRMRQVERISCDIFLTLDEQHSEHKAGLPRLLKPGESRGDDEIYHFLVFDPEMVPTRSDKLMKSFWKDDCDTAGEWIKKQVSPKWTKEPLNEAIAICELIDQHWRTYAQQRAEALCATVCTATVWPVPANSSEAVKPSPSLAEQERVCRELESTSGSFQRLRLVMDTWCSLWLWPLDQVADLPTRNAFLASARLLLSGDPPDRSWTEILSAKLGFNIGVLLQAAPEGEVPDTELLAGGVPWFGVAESIRGEQNFHHWELAFVEVLGEESMGGGFDLIVGNPPWNKAEWAEAATMSEREPMLGVKEAKSGALNRARQAIVAQENNRPFIATAIRCGEGAVACLNSPRQYGVLAGMKANYYKNFIVRSLDIISRTGVLVLLHPEGVFDDSNGGSFRRFVYERLRGHYHFRNEHKLFADVYNRAEFSINVYQAPSSTIEFRMVANLFDPRTLSHCYSHSQPNDPVPGIKADDDTWEIRGHSRRIVTITESELSTFARFIEEEGTSPLEARLPQIHASEIIQVISRVATAPRRLSDLKGSYYATQLFNEVGAQEDRQIKRVENPSYQPQSISELVLSGPHIYVGQPLYKTANTNCNSHRAYDDIDLTNIGENFLPRTVYQPDVSFHKIPEWPDGTDSTQHFRYANRKMISKGERSLDSAIIPKGVKHINALMSVAFKDERMMAMFTTATFSVPFDFILRVTGRANCTTEFLEKFPIIEGDVFSNALLVRGLRLNCLTNEYRQLWQSLASQDINLEAWVAEDHRFASEYELPWDELDPSDWTWKTPLRSDFTRRQALLEIDVLVAMALGLTLEELLTIYRVQFPVMRMYELADEYDARGRHLPNTVRKNQGGTQFRTVRNEALEKHPEAYKTRPAEDALSPNWPFADEIGDAPPLEVSWEIDDGLQTVTKTFYPPFTKVDREADYARAWEEFEKRYGGQS</sequence>
<dbReference type="Proteomes" id="UP001202961">
    <property type="component" value="Unassembled WGS sequence"/>
</dbReference>
<comment type="catalytic activity">
    <reaction evidence="4">
        <text>a 2'-deoxyadenosine in DNA + S-adenosyl-L-methionine = an N(6)-methyl-2'-deoxyadenosine in DNA + S-adenosyl-L-homocysteine + H(+)</text>
        <dbReference type="Rhea" id="RHEA:15197"/>
        <dbReference type="Rhea" id="RHEA-COMP:12418"/>
        <dbReference type="Rhea" id="RHEA-COMP:12419"/>
        <dbReference type="ChEBI" id="CHEBI:15378"/>
        <dbReference type="ChEBI" id="CHEBI:57856"/>
        <dbReference type="ChEBI" id="CHEBI:59789"/>
        <dbReference type="ChEBI" id="CHEBI:90615"/>
        <dbReference type="ChEBI" id="CHEBI:90616"/>
        <dbReference type="EC" id="2.1.1.72"/>
    </reaction>
</comment>
<organism evidence="5 6">
    <name type="scientific">Aporhodopirellula aestuarii</name>
    <dbReference type="NCBI Taxonomy" id="2950107"/>
    <lineage>
        <taxon>Bacteria</taxon>
        <taxon>Pseudomonadati</taxon>
        <taxon>Planctomycetota</taxon>
        <taxon>Planctomycetia</taxon>
        <taxon>Pirellulales</taxon>
        <taxon>Pirellulaceae</taxon>
        <taxon>Aporhodopirellula</taxon>
    </lineage>
</organism>
<evidence type="ECO:0000256" key="4">
    <source>
        <dbReference type="ARBA" id="ARBA00047942"/>
    </source>
</evidence>
<dbReference type="PROSITE" id="PS00092">
    <property type="entry name" value="N6_MTASE"/>
    <property type="match status" value="1"/>
</dbReference>
<evidence type="ECO:0000313" key="6">
    <source>
        <dbReference type="Proteomes" id="UP001202961"/>
    </source>
</evidence>
<dbReference type="InterPro" id="IPR002052">
    <property type="entry name" value="DNA_methylase_N6_adenine_CS"/>
</dbReference>
<dbReference type="EMBL" id="JAMQBK010000039">
    <property type="protein sequence ID" value="MCM2372096.1"/>
    <property type="molecule type" value="Genomic_DNA"/>
</dbReference>
<evidence type="ECO:0000256" key="3">
    <source>
        <dbReference type="ARBA" id="ARBA00022679"/>
    </source>
</evidence>
<dbReference type="InterPro" id="IPR029063">
    <property type="entry name" value="SAM-dependent_MTases_sf"/>
</dbReference>
<accession>A0ABT0U5G7</accession>
<keyword evidence="3" id="KW-0808">Transferase</keyword>
<dbReference type="Gene3D" id="3.40.50.150">
    <property type="entry name" value="Vaccinia Virus protein VP39"/>
    <property type="match status" value="2"/>
</dbReference>
<dbReference type="InterPro" id="IPR050953">
    <property type="entry name" value="N4_N6_ade-DNA_methylase"/>
</dbReference>
<name>A0ABT0U5G7_9BACT</name>
<reference evidence="5 6" key="1">
    <citation type="journal article" date="2022" name="Syst. Appl. Microbiol.">
        <title>Rhodopirellula aestuarii sp. nov., a novel member of the genus Rhodopirellula isolated from brackish sediments collected in the Tagus River estuary, Portugal.</title>
        <authorList>
            <person name="Vitorino I.R."/>
            <person name="Klimek D."/>
            <person name="Calusinska M."/>
            <person name="Lobo-da-Cunha A."/>
            <person name="Vasconcelos V."/>
            <person name="Lage O.M."/>
        </authorList>
    </citation>
    <scope>NUCLEOTIDE SEQUENCE [LARGE SCALE GENOMIC DNA]</scope>
    <source>
        <strain evidence="5 6">ICT_H3.1</strain>
    </source>
</reference>
<keyword evidence="2" id="KW-0489">Methyltransferase</keyword>
<evidence type="ECO:0000313" key="5">
    <source>
        <dbReference type="EMBL" id="MCM2372096.1"/>
    </source>
</evidence>
<comment type="caution">
    <text evidence="5">The sequence shown here is derived from an EMBL/GenBank/DDBJ whole genome shotgun (WGS) entry which is preliminary data.</text>
</comment>
<evidence type="ECO:0000256" key="1">
    <source>
        <dbReference type="ARBA" id="ARBA00011900"/>
    </source>
</evidence>
<evidence type="ECO:0000256" key="2">
    <source>
        <dbReference type="ARBA" id="ARBA00022603"/>
    </source>
</evidence>
<dbReference type="RefSeq" id="WP_250929721.1">
    <property type="nucleotide sequence ID" value="NZ_JAMQBK010000039.1"/>
</dbReference>
<gene>
    <name evidence="5" type="ORF">NB063_15935</name>
</gene>
<dbReference type="PANTHER" id="PTHR33841">
    <property type="entry name" value="DNA METHYLTRANSFERASE YEEA-RELATED"/>
    <property type="match status" value="1"/>
</dbReference>
<dbReference type="PANTHER" id="PTHR33841:SF1">
    <property type="entry name" value="DNA METHYLTRANSFERASE A"/>
    <property type="match status" value="1"/>
</dbReference>
<protein>
    <recommendedName>
        <fullName evidence="1">site-specific DNA-methyltransferase (adenine-specific)</fullName>
        <ecNumber evidence="1">2.1.1.72</ecNumber>
    </recommendedName>
</protein>